<reference evidence="2" key="1">
    <citation type="journal article" date="2019" name="Int. J. Syst. Evol. Microbiol.">
        <title>The Global Catalogue of Microorganisms (GCM) 10K type strain sequencing project: providing services to taxonomists for standard genome sequencing and annotation.</title>
        <authorList>
            <consortium name="The Broad Institute Genomics Platform"/>
            <consortium name="The Broad Institute Genome Sequencing Center for Infectious Disease"/>
            <person name="Wu L."/>
            <person name="Ma J."/>
        </authorList>
    </citation>
    <scope>NUCLEOTIDE SEQUENCE [LARGE SCALE GENOMIC DNA]</scope>
    <source>
        <strain evidence="2">CCUG 63418</strain>
    </source>
</reference>
<dbReference type="EMBL" id="JBHTHU010000019">
    <property type="protein sequence ID" value="MFD0751385.1"/>
    <property type="molecule type" value="Genomic_DNA"/>
</dbReference>
<dbReference type="InterPro" id="IPR012657">
    <property type="entry name" value="23S_rRNA-intervening_sequence"/>
</dbReference>
<sequence length="125" mass="14253">MEKISKNEFAEKFRERTKKFVVDNIHLYQSLPKTEEAKIVGRQLLRSSSSVGSNYRAACRSRSQAEFHSKISIVVEEADESVFWMEVMIEANIIASEKIERLMGEGNEILKVAASARKTVSENKK</sequence>
<evidence type="ECO:0000313" key="2">
    <source>
        <dbReference type="Proteomes" id="UP001596958"/>
    </source>
</evidence>
<dbReference type="SUPFAM" id="SSF158446">
    <property type="entry name" value="IVS-encoded protein-like"/>
    <property type="match status" value="1"/>
</dbReference>
<dbReference type="InterPro" id="IPR036583">
    <property type="entry name" value="23S_rRNA_IVS_sf"/>
</dbReference>
<accession>A0ABW2Z3U9</accession>
<proteinExistence type="predicted"/>
<dbReference type="Gene3D" id="1.20.1440.60">
    <property type="entry name" value="23S rRNA-intervening sequence"/>
    <property type="match status" value="1"/>
</dbReference>
<dbReference type="PANTHER" id="PTHR38471">
    <property type="entry name" value="FOUR HELIX BUNDLE PROTEIN"/>
    <property type="match status" value="1"/>
</dbReference>
<dbReference type="PIRSF" id="PIRSF035652">
    <property type="entry name" value="CHP02436"/>
    <property type="match status" value="1"/>
</dbReference>
<protein>
    <submittedName>
        <fullName evidence="1">Four helix bundle protein</fullName>
    </submittedName>
</protein>
<name>A0ABW2Z3U9_9SPHI</name>
<dbReference type="Pfam" id="PF05635">
    <property type="entry name" value="23S_rRNA_IVP"/>
    <property type="match status" value="1"/>
</dbReference>
<dbReference type="Proteomes" id="UP001596958">
    <property type="component" value="Unassembled WGS sequence"/>
</dbReference>
<keyword evidence="2" id="KW-1185">Reference proteome</keyword>
<dbReference type="PANTHER" id="PTHR38471:SF2">
    <property type="entry name" value="FOUR HELIX BUNDLE PROTEIN"/>
    <property type="match status" value="1"/>
</dbReference>
<evidence type="ECO:0000313" key="1">
    <source>
        <dbReference type="EMBL" id="MFD0751385.1"/>
    </source>
</evidence>
<dbReference type="RefSeq" id="WP_377101505.1">
    <property type="nucleotide sequence ID" value="NZ_JBHTHU010000019.1"/>
</dbReference>
<dbReference type="NCBIfam" id="TIGR02436">
    <property type="entry name" value="four helix bundle protein"/>
    <property type="match status" value="1"/>
</dbReference>
<comment type="caution">
    <text evidence="1">The sequence shown here is derived from an EMBL/GenBank/DDBJ whole genome shotgun (WGS) entry which is preliminary data.</text>
</comment>
<organism evidence="1 2">
    <name type="scientific">Mucilaginibacter calamicampi</name>
    <dbReference type="NCBI Taxonomy" id="1302352"/>
    <lineage>
        <taxon>Bacteria</taxon>
        <taxon>Pseudomonadati</taxon>
        <taxon>Bacteroidota</taxon>
        <taxon>Sphingobacteriia</taxon>
        <taxon>Sphingobacteriales</taxon>
        <taxon>Sphingobacteriaceae</taxon>
        <taxon>Mucilaginibacter</taxon>
    </lineage>
</organism>
<gene>
    <name evidence="1" type="ORF">ACFQZS_14640</name>
</gene>